<evidence type="ECO:0000313" key="2">
    <source>
        <dbReference type="EMBL" id="GIL30967.1"/>
    </source>
</evidence>
<protein>
    <submittedName>
        <fullName evidence="2">Uncharacterized protein</fullName>
    </submittedName>
</protein>
<evidence type="ECO:0000313" key="3">
    <source>
        <dbReference type="Proteomes" id="UP000614996"/>
    </source>
</evidence>
<accession>A0A8J4EN15</accession>
<sequence>MVGAGTATAATGGDGEHRRTGRDAQQGTPKVRVSEHDLCSLSLSVNEMRVRRREGTAAGI</sequence>
<feature type="region of interest" description="Disordered" evidence="1">
    <location>
        <begin position="1"/>
        <end position="35"/>
    </location>
</feature>
<name>A0A8J4EN15_9ACTN</name>
<gene>
    <name evidence="2" type="ORF">NUM_62210</name>
</gene>
<dbReference type="AlphaFoldDB" id="A0A8J4EN15"/>
<dbReference type="EMBL" id="BOPO01000128">
    <property type="protein sequence ID" value="GIL30967.1"/>
    <property type="molecule type" value="Genomic_DNA"/>
</dbReference>
<feature type="compositionally biased region" description="Low complexity" evidence="1">
    <location>
        <begin position="1"/>
        <end position="11"/>
    </location>
</feature>
<keyword evidence="3" id="KW-1185">Reference proteome</keyword>
<proteinExistence type="predicted"/>
<reference evidence="3" key="1">
    <citation type="journal article" date="2021" name="Int. J. Syst. Evol. Microbiol.">
        <title>Actinocatenispora comari sp. nov., an endophytic actinomycete isolated from aerial parts of Comarum salesowianum.</title>
        <authorList>
            <person name="Oyunbileg N."/>
            <person name="Iizaka Y."/>
            <person name="Hamada M."/>
            <person name="Davaapurev B.O."/>
            <person name="Fukumoto A."/>
            <person name="Tsetseg B."/>
            <person name="Kato F."/>
            <person name="Tamura T."/>
            <person name="Batkhuu J."/>
            <person name="Anzai Y."/>
        </authorList>
    </citation>
    <scope>NUCLEOTIDE SEQUENCE [LARGE SCALE GENOMIC DNA]</scope>
    <source>
        <strain evidence="3">NUM-2625</strain>
    </source>
</reference>
<evidence type="ECO:0000256" key="1">
    <source>
        <dbReference type="SAM" id="MobiDB-lite"/>
    </source>
</evidence>
<organism evidence="2 3">
    <name type="scientific">Actinocatenispora comari</name>
    <dbReference type="NCBI Taxonomy" id="2807577"/>
    <lineage>
        <taxon>Bacteria</taxon>
        <taxon>Bacillati</taxon>
        <taxon>Actinomycetota</taxon>
        <taxon>Actinomycetes</taxon>
        <taxon>Micromonosporales</taxon>
        <taxon>Micromonosporaceae</taxon>
        <taxon>Actinocatenispora</taxon>
    </lineage>
</organism>
<comment type="caution">
    <text evidence="2">The sequence shown here is derived from an EMBL/GenBank/DDBJ whole genome shotgun (WGS) entry which is preliminary data.</text>
</comment>
<dbReference type="Proteomes" id="UP000614996">
    <property type="component" value="Unassembled WGS sequence"/>
</dbReference>